<evidence type="ECO:0000256" key="1">
    <source>
        <dbReference type="ARBA" id="ARBA00008791"/>
    </source>
</evidence>
<evidence type="ECO:0000313" key="4">
    <source>
        <dbReference type="Proteomes" id="UP000184066"/>
    </source>
</evidence>
<organism evidence="3 4">
    <name type="scientific">Oceanicella actignis</name>
    <dbReference type="NCBI Taxonomy" id="1189325"/>
    <lineage>
        <taxon>Bacteria</taxon>
        <taxon>Pseudomonadati</taxon>
        <taxon>Pseudomonadota</taxon>
        <taxon>Alphaproteobacteria</taxon>
        <taxon>Rhodobacterales</taxon>
        <taxon>Paracoccaceae</taxon>
        <taxon>Oceanicella</taxon>
    </lineage>
</organism>
<accession>A0A1M7SBG5</accession>
<evidence type="ECO:0000259" key="2">
    <source>
        <dbReference type="Pfam" id="PF00582"/>
    </source>
</evidence>
<keyword evidence="4" id="KW-1185">Reference proteome</keyword>
<dbReference type="SUPFAM" id="SSF52402">
    <property type="entry name" value="Adenine nucleotide alpha hydrolases-like"/>
    <property type="match status" value="1"/>
</dbReference>
<dbReference type="PANTHER" id="PTHR46268">
    <property type="entry name" value="STRESS RESPONSE PROTEIN NHAX"/>
    <property type="match status" value="1"/>
</dbReference>
<name>A0A1M7SBG5_9RHOB</name>
<dbReference type="InterPro" id="IPR014729">
    <property type="entry name" value="Rossmann-like_a/b/a_fold"/>
</dbReference>
<dbReference type="AlphaFoldDB" id="A0A1M7SBG5"/>
<dbReference type="Pfam" id="PF00582">
    <property type="entry name" value="Usp"/>
    <property type="match status" value="1"/>
</dbReference>
<protein>
    <submittedName>
        <fullName evidence="3">Nucleotide-binding universal stress protein, UspA family</fullName>
    </submittedName>
</protein>
<comment type="similarity">
    <text evidence="1">Belongs to the universal stress protein A family.</text>
</comment>
<dbReference type="InterPro" id="IPR006015">
    <property type="entry name" value="Universal_stress_UspA"/>
</dbReference>
<dbReference type="OrthoDB" id="9792500at2"/>
<gene>
    <name evidence="3" type="ORF">SAMN05216200_102176</name>
</gene>
<sequence>MYKNILIPVALDHDDAARASLEVARALAAEGARLTVIHVIEETPSYVAAYIPEETLRHNREEARRHVAALAEGVGAAHEVVSGHAARTIVRYAEDHGADCIVLASHKPGLEDYFLGSTAAHVVRHARCSVHVMR</sequence>
<proteinExistence type="inferred from homology"/>
<dbReference type="EMBL" id="FRDL01000002">
    <property type="protein sequence ID" value="SHN55795.1"/>
    <property type="molecule type" value="Genomic_DNA"/>
</dbReference>
<dbReference type="RefSeq" id="WP_072746255.1">
    <property type="nucleotide sequence ID" value="NZ_FOHL01000003.1"/>
</dbReference>
<dbReference type="STRING" id="1189325.SAMN04488119_103332"/>
<dbReference type="PRINTS" id="PR01438">
    <property type="entry name" value="UNVRSLSTRESS"/>
</dbReference>
<reference evidence="3 4" key="1">
    <citation type="submission" date="2016-12" db="EMBL/GenBank/DDBJ databases">
        <authorList>
            <person name="Song W.-J."/>
            <person name="Kurnit D.M."/>
        </authorList>
    </citation>
    <scope>NUCLEOTIDE SEQUENCE [LARGE SCALE GENOMIC DNA]</scope>
    <source>
        <strain evidence="3 4">CGMCC 1.10808</strain>
    </source>
</reference>
<dbReference type="InterPro" id="IPR006016">
    <property type="entry name" value="UspA"/>
</dbReference>
<dbReference type="Proteomes" id="UP000184066">
    <property type="component" value="Unassembled WGS sequence"/>
</dbReference>
<feature type="domain" description="UspA" evidence="2">
    <location>
        <begin position="1"/>
        <end position="134"/>
    </location>
</feature>
<dbReference type="PANTHER" id="PTHR46268:SF6">
    <property type="entry name" value="UNIVERSAL STRESS PROTEIN UP12"/>
    <property type="match status" value="1"/>
</dbReference>
<dbReference type="Gene3D" id="3.40.50.620">
    <property type="entry name" value="HUPs"/>
    <property type="match status" value="1"/>
</dbReference>
<evidence type="ECO:0000313" key="3">
    <source>
        <dbReference type="EMBL" id="SHN55795.1"/>
    </source>
</evidence>
<dbReference type="CDD" id="cd00293">
    <property type="entry name" value="USP-like"/>
    <property type="match status" value="1"/>
</dbReference>